<dbReference type="RefSeq" id="WP_354269965.1">
    <property type="nucleotide sequence ID" value="NZ_JBEPTQ010000001.1"/>
</dbReference>
<comment type="caution">
    <text evidence="1">The sequence shown here is derived from an EMBL/GenBank/DDBJ whole genome shotgun (WGS) entry which is preliminary data.</text>
</comment>
<dbReference type="EMBL" id="JBEPTQ010000001">
    <property type="protein sequence ID" value="MET4716306.1"/>
    <property type="molecule type" value="Genomic_DNA"/>
</dbReference>
<organism evidence="1 2">
    <name type="scientific">Bradyrhizobium japonicum</name>
    <dbReference type="NCBI Taxonomy" id="375"/>
    <lineage>
        <taxon>Bacteria</taxon>
        <taxon>Pseudomonadati</taxon>
        <taxon>Pseudomonadota</taxon>
        <taxon>Alphaproteobacteria</taxon>
        <taxon>Hyphomicrobiales</taxon>
        <taxon>Nitrobacteraceae</taxon>
        <taxon>Bradyrhizobium</taxon>
    </lineage>
</organism>
<evidence type="ECO:0000313" key="2">
    <source>
        <dbReference type="Proteomes" id="UP001549291"/>
    </source>
</evidence>
<protein>
    <submittedName>
        <fullName evidence="1">Uncharacterized protein</fullName>
    </submittedName>
</protein>
<reference evidence="1 2" key="1">
    <citation type="submission" date="2024-06" db="EMBL/GenBank/DDBJ databases">
        <title>Genomic Encyclopedia of Type Strains, Phase V (KMG-V): Genome sequencing to study the core and pangenomes of soil and plant-associated prokaryotes.</title>
        <authorList>
            <person name="Whitman W."/>
        </authorList>
    </citation>
    <scope>NUCLEOTIDE SEQUENCE [LARGE SCALE GENOMIC DNA]</scope>
    <source>
        <strain evidence="1 2">USDA 160</strain>
    </source>
</reference>
<dbReference type="Proteomes" id="UP001549291">
    <property type="component" value="Unassembled WGS sequence"/>
</dbReference>
<keyword evidence="2" id="KW-1185">Reference proteome</keyword>
<proteinExistence type="predicted"/>
<gene>
    <name evidence="1" type="ORF">ABIF63_000409</name>
</gene>
<accession>A0ABV2RH96</accession>
<sequence>MRFDAAGNFGNTRCMVALDEIADAGRREADRAHRLRLEGLVEDIRKTIEGPSSAKEKVAWIRELLAVQGYRTQG</sequence>
<name>A0ABV2RH96_BRAJP</name>
<evidence type="ECO:0000313" key="1">
    <source>
        <dbReference type="EMBL" id="MET4716306.1"/>
    </source>
</evidence>